<dbReference type="SFLD" id="SFLDS00003">
    <property type="entry name" value="Haloacid_Dehalogenase"/>
    <property type="match status" value="1"/>
</dbReference>
<dbReference type="Gene3D" id="1.10.260.80">
    <property type="match status" value="1"/>
</dbReference>
<dbReference type="AlphaFoldDB" id="A0A8H5XP99"/>
<dbReference type="Gene3D" id="3.40.50.1000">
    <property type="entry name" value="HAD superfamily/HAD-like"/>
    <property type="match status" value="1"/>
</dbReference>
<protein>
    <submittedName>
        <fullName evidence="1">HAD superfamily hydrolase</fullName>
    </submittedName>
</protein>
<dbReference type="GO" id="GO:0016791">
    <property type="term" value="F:phosphatase activity"/>
    <property type="evidence" value="ECO:0007669"/>
    <property type="project" value="UniProtKB-ARBA"/>
</dbReference>
<gene>
    <name evidence="1" type="ORF">FGLOB1_12707</name>
</gene>
<comment type="caution">
    <text evidence="1">The sequence shown here is derived from an EMBL/GenBank/DDBJ whole genome shotgun (WGS) entry which is preliminary data.</text>
</comment>
<sequence>MYRKYPYLDVKKYTAVSVPKLVSAVKCCLRLSSMLRRLVSIMNSSHLKRFIPLKKGKHSCPADTPELRGVVFDMDGTLCEPQTYMFKEMRDVLGITKTTDILEHIDTLPKSEQWTALESIRNIEREAMKAQTPQPGLMTLMAYLDANAIPKAICTRNFDVPVQNLVDKFLEGSRFHPIVTRDFRPPKPDPAGILHIAKNWGLHGESGEGDASGLIMVGDSIDDMTAGRKAGAATVLLVNDVNRALAEHAHTDLVISTLDELVDILEQGFVGRDVPE</sequence>
<dbReference type="InterPro" id="IPR006439">
    <property type="entry name" value="HAD-SF_hydro_IA"/>
</dbReference>
<keyword evidence="2" id="KW-1185">Reference proteome</keyword>
<dbReference type="Pfam" id="PF00702">
    <property type="entry name" value="Hydrolase"/>
    <property type="match status" value="1"/>
</dbReference>
<dbReference type="PANTHER" id="PTHR43885:SF1">
    <property type="entry name" value="SUPERFAMILY HYDROLASE, PUTATIVE (AFU_ORTHOLOGUE AFUA_4G13290)-RELATED"/>
    <property type="match status" value="1"/>
</dbReference>
<evidence type="ECO:0000313" key="1">
    <source>
        <dbReference type="EMBL" id="KAF5697508.1"/>
    </source>
</evidence>
<keyword evidence="1" id="KW-0378">Hydrolase</keyword>
<dbReference type="InterPro" id="IPR036412">
    <property type="entry name" value="HAD-like_sf"/>
</dbReference>
<dbReference type="Proteomes" id="UP000532311">
    <property type="component" value="Unassembled WGS sequence"/>
</dbReference>
<dbReference type="CDD" id="cd01427">
    <property type="entry name" value="HAD_like"/>
    <property type="match status" value="1"/>
</dbReference>
<dbReference type="NCBIfam" id="TIGR01549">
    <property type="entry name" value="HAD-SF-IA-v1"/>
    <property type="match status" value="1"/>
</dbReference>
<dbReference type="SFLD" id="SFLDG01129">
    <property type="entry name" value="C1.5:_HAD__Beta-PGM__Phosphata"/>
    <property type="match status" value="1"/>
</dbReference>
<proteinExistence type="predicted"/>
<name>A0A8H5XP99_9HYPO</name>
<dbReference type="InterPro" id="IPR023214">
    <property type="entry name" value="HAD_sf"/>
</dbReference>
<reference evidence="1 2" key="1">
    <citation type="submission" date="2020-05" db="EMBL/GenBank/DDBJ databases">
        <title>Identification and distribution of gene clusters putatively required for synthesis of sphingolipid metabolism inhibitors in phylogenetically diverse species of the filamentous fungus Fusarium.</title>
        <authorList>
            <person name="Kim H.-S."/>
            <person name="Busman M."/>
            <person name="Brown D.W."/>
            <person name="Divon H."/>
            <person name="Uhlig S."/>
            <person name="Proctor R.H."/>
        </authorList>
    </citation>
    <scope>NUCLEOTIDE SEQUENCE [LARGE SCALE GENOMIC DNA]</scope>
    <source>
        <strain evidence="1 2">NRRL 26131</strain>
    </source>
</reference>
<dbReference type="EMBL" id="JAAQPF010000730">
    <property type="protein sequence ID" value="KAF5697508.1"/>
    <property type="molecule type" value="Genomic_DNA"/>
</dbReference>
<dbReference type="SUPFAM" id="SSF56784">
    <property type="entry name" value="HAD-like"/>
    <property type="match status" value="1"/>
</dbReference>
<organism evidence="1 2">
    <name type="scientific">Fusarium globosum</name>
    <dbReference type="NCBI Taxonomy" id="78864"/>
    <lineage>
        <taxon>Eukaryota</taxon>
        <taxon>Fungi</taxon>
        <taxon>Dikarya</taxon>
        <taxon>Ascomycota</taxon>
        <taxon>Pezizomycotina</taxon>
        <taxon>Sordariomycetes</taxon>
        <taxon>Hypocreomycetidae</taxon>
        <taxon>Hypocreales</taxon>
        <taxon>Nectriaceae</taxon>
        <taxon>Fusarium</taxon>
        <taxon>Fusarium fujikuroi species complex</taxon>
    </lineage>
</organism>
<evidence type="ECO:0000313" key="2">
    <source>
        <dbReference type="Proteomes" id="UP000532311"/>
    </source>
</evidence>
<dbReference type="PANTHER" id="PTHR43885">
    <property type="entry name" value="HALOACID DEHALOGENASE-LIKE HYDROLASE"/>
    <property type="match status" value="1"/>
</dbReference>
<accession>A0A8H5XP99</accession>